<reference evidence="2 3" key="1">
    <citation type="submission" date="2018-12" db="EMBL/GenBank/DDBJ databases">
        <title>Draft genome sequence of Xylaria grammica IHI A82.</title>
        <authorList>
            <person name="Buettner E."/>
            <person name="Kellner H."/>
        </authorList>
    </citation>
    <scope>NUCLEOTIDE SEQUENCE [LARGE SCALE GENOMIC DNA]</scope>
    <source>
        <strain evidence="2 3">IHI A82</strain>
    </source>
</reference>
<dbReference type="Proteomes" id="UP000286045">
    <property type="component" value="Unassembled WGS sequence"/>
</dbReference>
<name>A0A439CM12_9PEZI</name>
<feature type="region of interest" description="Disordered" evidence="1">
    <location>
        <begin position="143"/>
        <end position="207"/>
    </location>
</feature>
<evidence type="ECO:0000313" key="2">
    <source>
        <dbReference type="EMBL" id="RWA03184.1"/>
    </source>
</evidence>
<sequence>MPTRHSIKVHVPIPPGISPAHVVETLQTFEPLLDNHAYVIDYRPKPWPISRKDKAVIKGDPFFQQDWHDLESYCTSPSVAAGSRWWLCDVWEDVYWVPFVLPYFSRLKRYLAVGCKIEGGIRFRQSVSGGTVTRGTFTVISRETGLPYDSGPEERAQGRDGDVWDGDTEKGSVAHNERGDGNGGENASEHGAENANEKWPASWDPQDDTDAEIEPLWDVVCACEIEMPFILIVSQILRRGDNRALCEYLCKAVIHETLMAFDDYQSFDSSLISL</sequence>
<protein>
    <submittedName>
        <fullName evidence="2">Uncharacterized protein</fullName>
    </submittedName>
</protein>
<proteinExistence type="predicted"/>
<gene>
    <name evidence="2" type="ORF">EKO27_g11920</name>
</gene>
<evidence type="ECO:0000313" key="3">
    <source>
        <dbReference type="Proteomes" id="UP000286045"/>
    </source>
</evidence>
<accession>A0A439CM12</accession>
<feature type="compositionally biased region" description="Basic and acidic residues" evidence="1">
    <location>
        <begin position="152"/>
        <end position="180"/>
    </location>
</feature>
<organism evidence="2 3">
    <name type="scientific">Xylaria grammica</name>
    <dbReference type="NCBI Taxonomy" id="363999"/>
    <lineage>
        <taxon>Eukaryota</taxon>
        <taxon>Fungi</taxon>
        <taxon>Dikarya</taxon>
        <taxon>Ascomycota</taxon>
        <taxon>Pezizomycotina</taxon>
        <taxon>Sordariomycetes</taxon>
        <taxon>Xylariomycetidae</taxon>
        <taxon>Xylariales</taxon>
        <taxon>Xylariaceae</taxon>
        <taxon>Xylaria</taxon>
    </lineage>
</organism>
<evidence type="ECO:0000256" key="1">
    <source>
        <dbReference type="SAM" id="MobiDB-lite"/>
    </source>
</evidence>
<keyword evidence="3" id="KW-1185">Reference proteome</keyword>
<comment type="caution">
    <text evidence="2">The sequence shown here is derived from an EMBL/GenBank/DDBJ whole genome shotgun (WGS) entry which is preliminary data.</text>
</comment>
<dbReference type="EMBL" id="RYZI01000900">
    <property type="protein sequence ID" value="RWA03184.1"/>
    <property type="molecule type" value="Genomic_DNA"/>
</dbReference>
<feature type="compositionally biased region" description="Basic and acidic residues" evidence="1">
    <location>
        <begin position="187"/>
        <end position="196"/>
    </location>
</feature>
<dbReference type="AlphaFoldDB" id="A0A439CM12"/>